<reference evidence="4" key="1">
    <citation type="journal article" date="2019" name="Int. J. Syst. Evol. Microbiol.">
        <title>The Global Catalogue of Microorganisms (GCM) 10K type strain sequencing project: providing services to taxonomists for standard genome sequencing and annotation.</title>
        <authorList>
            <consortium name="The Broad Institute Genomics Platform"/>
            <consortium name="The Broad Institute Genome Sequencing Center for Infectious Disease"/>
            <person name="Wu L."/>
            <person name="Ma J."/>
        </authorList>
    </citation>
    <scope>NUCLEOTIDE SEQUENCE [LARGE SCALE GENOMIC DNA]</scope>
    <source>
        <strain evidence="4">CECT 7184</strain>
    </source>
</reference>
<dbReference type="SUPFAM" id="SSF53474">
    <property type="entry name" value="alpha/beta-Hydrolases"/>
    <property type="match status" value="1"/>
</dbReference>
<keyword evidence="1 3" id="KW-0378">Hydrolase</keyword>
<dbReference type="RefSeq" id="WP_290362770.1">
    <property type="nucleotide sequence ID" value="NZ_JAUFQU010000001.1"/>
</dbReference>
<evidence type="ECO:0000313" key="4">
    <source>
        <dbReference type="Proteomes" id="UP001242368"/>
    </source>
</evidence>
<dbReference type="InterPro" id="IPR029058">
    <property type="entry name" value="AB_hydrolase_fold"/>
</dbReference>
<dbReference type="InterPro" id="IPR050300">
    <property type="entry name" value="GDXG_lipolytic_enzyme"/>
</dbReference>
<protein>
    <submittedName>
        <fullName evidence="3">Alpha/beta hydrolase</fullName>
    </submittedName>
</protein>
<accession>A0ABT8CQT4</accession>
<dbReference type="Gene3D" id="3.40.50.1820">
    <property type="entry name" value="alpha/beta hydrolase"/>
    <property type="match status" value="1"/>
</dbReference>
<proteinExistence type="predicted"/>
<evidence type="ECO:0000256" key="1">
    <source>
        <dbReference type="ARBA" id="ARBA00022801"/>
    </source>
</evidence>
<sequence length="284" mass="31455">MKTDKSKLFPRIDPTVIRLYDGEAPGSEDWDWREKESRDNILQMPAVYDVAVPTLTYYGADEEATDGTAVIIAPGGGFQYLSFESEGTAVAQWLNSKGIAVFVLKYRLMRSSTQDPIQEVLPKLADPETFARITESIRRMAVADGKKAVQYVRGNASRYKLDPARIGFMGFSAGGTLALGVGHASDKDARPDFLAAIYPYIGNIKQNNVREDAPPIFICVATADDLALAPQCSALYSSWINAKRPAEFHGYARGGHGFGIVDSHLPVNSWIERFYDWLQQLHKV</sequence>
<organism evidence="3 4">
    <name type="scientific">Paenimyroides ceti</name>
    <dbReference type="NCBI Taxonomy" id="395087"/>
    <lineage>
        <taxon>Bacteria</taxon>
        <taxon>Pseudomonadati</taxon>
        <taxon>Bacteroidota</taxon>
        <taxon>Flavobacteriia</taxon>
        <taxon>Flavobacteriales</taxon>
        <taxon>Flavobacteriaceae</taxon>
        <taxon>Paenimyroides</taxon>
    </lineage>
</organism>
<dbReference type="PANTHER" id="PTHR48081">
    <property type="entry name" value="AB HYDROLASE SUPERFAMILY PROTEIN C4A8.06C"/>
    <property type="match status" value="1"/>
</dbReference>
<dbReference type="Proteomes" id="UP001242368">
    <property type="component" value="Unassembled WGS sequence"/>
</dbReference>
<feature type="domain" description="BD-FAE-like" evidence="2">
    <location>
        <begin position="141"/>
        <end position="187"/>
    </location>
</feature>
<gene>
    <name evidence="3" type="ORF">QW060_06170</name>
</gene>
<keyword evidence="4" id="KW-1185">Reference proteome</keyword>
<dbReference type="EMBL" id="JAUFQU010000001">
    <property type="protein sequence ID" value="MDN3706715.1"/>
    <property type="molecule type" value="Genomic_DNA"/>
</dbReference>
<dbReference type="InterPro" id="IPR049492">
    <property type="entry name" value="BD-FAE-like_dom"/>
</dbReference>
<evidence type="ECO:0000313" key="3">
    <source>
        <dbReference type="EMBL" id="MDN3706715.1"/>
    </source>
</evidence>
<comment type="caution">
    <text evidence="3">The sequence shown here is derived from an EMBL/GenBank/DDBJ whole genome shotgun (WGS) entry which is preliminary data.</text>
</comment>
<dbReference type="Pfam" id="PF20434">
    <property type="entry name" value="BD-FAE"/>
    <property type="match status" value="1"/>
</dbReference>
<evidence type="ECO:0000259" key="2">
    <source>
        <dbReference type="Pfam" id="PF20434"/>
    </source>
</evidence>
<dbReference type="GO" id="GO:0016787">
    <property type="term" value="F:hydrolase activity"/>
    <property type="evidence" value="ECO:0007669"/>
    <property type="project" value="UniProtKB-KW"/>
</dbReference>
<dbReference type="PANTHER" id="PTHR48081:SF6">
    <property type="entry name" value="PEPTIDASE S9 PROLYL OLIGOPEPTIDASE CATALYTIC DOMAIN-CONTAINING PROTEIN"/>
    <property type="match status" value="1"/>
</dbReference>
<name>A0ABT8CQT4_9FLAO</name>